<sequence length="1677" mass="181882">MGPVSQLYRHLKLHSPETAVELRAVLEKFLLKQSDSNGQSSRNPGTHIDQSKRREATEHDDTDLLAMFLSASAQEAGPLLRRVFLLACLPPSLLLPATVPPRSSVDPLAEQSKQVKHLDSQLGQLVSNAETIRHLSASVLETAVSASLPMNTQMCIRWNFLRKSSSISAALRRLGNTFLGAENPRLAIAAYTASLRFLSHMSDATQPHAGQLPASCRDSAVVLSNRSAAHLRLGNAQAALRDGTAAIRFDSSYPKAWFRRASACAALVKGLEFRIAQLPAALDQCSRRSEARVRSPERALSEEIRQQARLLEEAVAQLKKEAAYASSVCAALREREETKRNSETLPDESQGAAVELTASLDRPLLQSSVATGLQGDDNSTFGACRCMHARPSEILEEYRPSHRSSHRERNSRHGQAQSGSLSEEASLSECRQEKLTSLGKQNTHIDGDTCSLQLEQTPATSPYLKYLHPQLSVNGDEATDGRGVMLSLSSEHCSKRTVNKKRVQTGTSDACFSNISPPEPQVLLREYPVASYCSPSENSPLPPLLALGRSEDLGQLWEDFISDSLSSCGSKAVCAGCFTLADTCWQVDDGDCLYDNDDVMPNRLCSAVTLTTPCAFCTSVLFCCIECRDLSHHVVACRRSFGASNIQETAGQLESNTRATNGETASLKDHATNSHRAALSRNNVPAASPDCVFAQVESASTAIFDCIEQAVLSIIESACSPYRDPRRSEAVGMRAAKDCPAAACRASSCQKKELHSSTEMCAEVAESAAERSQVLIQEAGVAREKVVSTILQATALKGDCSSVKTENEKAGGKREFLVPARAQNCSSANISHILLAGAISSADAVKGNRREVEASAHPSTYEARSSEGQASFMNLHVSRTAGGCLEDSTRHVARQIMGFYMSFMPRKDCEIHAFASPRGCEKTTTRPCVSSRGEAAEAVTYLVPPVRCSASEKASLASCSWAASRMHSLAWHLPRDPETLCDFVVNAVWIAGEYFFSHSSSFGGMRGPAEARGVGEAQTQAGLAFSDDIQKGQDRSMDCFTGDTGTLLLRAALRAYGAVWSNSFGLSLVLDESDSDWSLGRGLYLYASQFNHSCLPNALAVFGTRGREPKEKQVSHIKGDWGGTEVSAQRHSDPFVTGCPIEVRLCKEENTTNRDNCGKNRSKIEITLSYGPLAGRGRNGWKERQTLLRTEALFQCLCKVCTTWPAVVEFGGSDNALGCGSHFLPLHPDFFGGLPCPRCTSNPATWEKVTKVAALSVDWATGFPKSDGRTAKSLKYLNIGGRIPQKDALLDAVRALMLDREDRRMQKRMWAVQGSPQQGHASHRQSAFSLADVERGFHGVAALKGGPFLLSTLVTAMKRETNVATGNKESREAVANAIYSRENIPGSPERVHALATDSFTRCTDSATLALLGHSCVAVPSCDSRHGGPVWRCVCCKHVWTGGREVSRSFEEPRSAILRRIFAARSAVQKALRFFARKPRSSPPERNERVRKREQTVRGELSVATVQDLLDELLLDAVRTTGQLSHEVCEVLDLRAMLESGCAHSPFSCDGNSWEESGWTKAPCAASANKEASKCEPDFANDLTNGEGSHAAAFEALLGAVWVLSLRYELGWAQPEVCVELYKCACLAGNAGAMAEATLLTLAAETSATRCYGVHHRISQMVRNLREALPTPDNGVLS</sequence>
<accession>A0A086JGD4</accession>
<dbReference type="SMART" id="SM00028">
    <property type="entry name" value="TPR"/>
    <property type="match status" value="2"/>
</dbReference>
<feature type="region of interest" description="Disordered" evidence="4">
    <location>
        <begin position="34"/>
        <end position="58"/>
    </location>
</feature>
<evidence type="ECO:0000256" key="2">
    <source>
        <dbReference type="ARBA" id="ARBA00022679"/>
    </source>
</evidence>
<evidence type="ECO:0000256" key="1">
    <source>
        <dbReference type="ARBA" id="ARBA00022603"/>
    </source>
</evidence>
<dbReference type="InterPro" id="IPR019734">
    <property type="entry name" value="TPR_rpt"/>
</dbReference>
<evidence type="ECO:0000313" key="5">
    <source>
        <dbReference type="EMBL" id="KFG31202.1"/>
    </source>
</evidence>
<dbReference type="OrthoDB" id="265717at2759"/>
<dbReference type="InterPro" id="IPR011990">
    <property type="entry name" value="TPR-like_helical_dom_sf"/>
</dbReference>
<name>A0A086JGD4_TOXGO</name>
<organism evidence="5 6">
    <name type="scientific">Toxoplasma gondii GAB2-2007-GAL-DOM2</name>
    <dbReference type="NCBI Taxonomy" id="1130820"/>
    <lineage>
        <taxon>Eukaryota</taxon>
        <taxon>Sar</taxon>
        <taxon>Alveolata</taxon>
        <taxon>Apicomplexa</taxon>
        <taxon>Conoidasida</taxon>
        <taxon>Coccidia</taxon>
        <taxon>Eucoccidiorida</taxon>
        <taxon>Eimeriorina</taxon>
        <taxon>Sarcocystidae</taxon>
        <taxon>Toxoplasma</taxon>
    </lineage>
</organism>
<gene>
    <name evidence="5" type="ORF">TGDOM2_256100</name>
</gene>
<reference evidence="5 6" key="1">
    <citation type="submission" date="2014-02" db="EMBL/GenBank/DDBJ databases">
        <authorList>
            <person name="Sibley D."/>
            <person name="Venepally P."/>
            <person name="Karamycheva S."/>
            <person name="Hadjithomas M."/>
            <person name="Khan A."/>
            <person name="Brunk B."/>
            <person name="Roos D."/>
            <person name="Caler E."/>
            <person name="Lorenzi H."/>
        </authorList>
    </citation>
    <scope>NUCLEOTIDE SEQUENCE [LARGE SCALE GENOMIC DNA]</scope>
    <source>
        <strain evidence="5 6">GAB2-2007-GAL-DOM2</strain>
    </source>
</reference>
<protein>
    <submittedName>
        <fullName evidence="5">Tetratricopeptide repeat-containing protein</fullName>
    </submittedName>
</protein>
<dbReference type="Gene3D" id="1.25.40.10">
    <property type="entry name" value="Tetratricopeptide repeat domain"/>
    <property type="match status" value="1"/>
</dbReference>
<dbReference type="GO" id="GO:0005634">
    <property type="term" value="C:nucleus"/>
    <property type="evidence" value="ECO:0007669"/>
    <property type="project" value="TreeGrafter"/>
</dbReference>
<dbReference type="InterPro" id="IPR046341">
    <property type="entry name" value="SET_dom_sf"/>
</dbReference>
<dbReference type="SUPFAM" id="SSF48452">
    <property type="entry name" value="TPR-like"/>
    <property type="match status" value="1"/>
</dbReference>
<feature type="compositionally biased region" description="Basic residues" evidence="4">
    <location>
        <begin position="401"/>
        <end position="412"/>
    </location>
</feature>
<dbReference type="VEuPathDB" id="ToxoDB:TGDOM2_256100"/>
<proteinExistence type="predicted"/>
<evidence type="ECO:0000256" key="4">
    <source>
        <dbReference type="SAM" id="MobiDB-lite"/>
    </source>
</evidence>
<evidence type="ECO:0000256" key="3">
    <source>
        <dbReference type="ARBA" id="ARBA00022691"/>
    </source>
</evidence>
<dbReference type="Gene3D" id="2.170.270.10">
    <property type="entry name" value="SET domain"/>
    <property type="match status" value="1"/>
</dbReference>
<evidence type="ECO:0000313" key="6">
    <source>
        <dbReference type="Proteomes" id="UP000028837"/>
    </source>
</evidence>
<dbReference type="GO" id="GO:0008168">
    <property type="term" value="F:methyltransferase activity"/>
    <property type="evidence" value="ECO:0007669"/>
    <property type="project" value="UniProtKB-KW"/>
</dbReference>
<keyword evidence="1" id="KW-0489">Methyltransferase</keyword>
<dbReference type="GO" id="GO:0042826">
    <property type="term" value="F:histone deacetylase binding"/>
    <property type="evidence" value="ECO:0007669"/>
    <property type="project" value="TreeGrafter"/>
</dbReference>
<comment type="caution">
    <text evidence="5">The sequence shown here is derived from an EMBL/GenBank/DDBJ whole genome shotgun (WGS) entry which is preliminary data.</text>
</comment>
<feature type="compositionally biased region" description="Low complexity" evidence="4">
    <location>
        <begin position="413"/>
        <end position="428"/>
    </location>
</feature>
<dbReference type="EMBL" id="AHZU02001552">
    <property type="protein sequence ID" value="KFG31202.1"/>
    <property type="molecule type" value="Genomic_DNA"/>
</dbReference>
<dbReference type="PANTHER" id="PTHR46165:SF2">
    <property type="entry name" value="SET AND MYND DOMAIN-CONTAINING PROTEIN 4"/>
    <property type="match status" value="1"/>
</dbReference>
<dbReference type="GO" id="GO:0032259">
    <property type="term" value="P:methylation"/>
    <property type="evidence" value="ECO:0007669"/>
    <property type="project" value="UniProtKB-KW"/>
</dbReference>
<dbReference type="GO" id="GO:0005737">
    <property type="term" value="C:cytoplasm"/>
    <property type="evidence" value="ECO:0007669"/>
    <property type="project" value="TreeGrafter"/>
</dbReference>
<keyword evidence="3" id="KW-0949">S-adenosyl-L-methionine</keyword>
<dbReference type="InterPro" id="IPR052097">
    <property type="entry name" value="SET-MYND_domain_protein"/>
</dbReference>
<feature type="region of interest" description="Disordered" evidence="4">
    <location>
        <begin position="395"/>
        <end position="428"/>
    </location>
</feature>
<dbReference type="Proteomes" id="UP000028837">
    <property type="component" value="Unassembled WGS sequence"/>
</dbReference>
<feature type="compositionally biased region" description="Polar residues" evidence="4">
    <location>
        <begin position="34"/>
        <end position="44"/>
    </location>
</feature>
<feature type="compositionally biased region" description="Basic and acidic residues" evidence="4">
    <location>
        <begin position="49"/>
        <end position="58"/>
    </location>
</feature>
<keyword evidence="2" id="KW-0808">Transferase</keyword>
<dbReference type="PANTHER" id="PTHR46165">
    <property type="entry name" value="SET AND MYND DOMAIN-CONTAINING PROTEIN 4"/>
    <property type="match status" value="1"/>
</dbReference>